<dbReference type="InterPro" id="IPR053369">
    <property type="entry name" value="SrfA-induced_signal"/>
</dbReference>
<dbReference type="GeneID" id="14866270"/>
<gene>
    <name evidence="2" type="ORF">DFA_11192</name>
</gene>
<feature type="chain" id="PRO_5003314013" evidence="1">
    <location>
        <begin position="20"/>
        <end position="349"/>
    </location>
</feature>
<reference evidence="3" key="1">
    <citation type="journal article" date="2011" name="Genome Res.">
        <title>Phylogeny-wide analysis of social amoeba genomes highlights ancient origins for complex intercellular communication.</title>
        <authorList>
            <person name="Heidel A.J."/>
            <person name="Lawal H.M."/>
            <person name="Felder M."/>
            <person name="Schilde C."/>
            <person name="Helps N.R."/>
            <person name="Tunggal B."/>
            <person name="Rivero F."/>
            <person name="John U."/>
            <person name="Schleicher M."/>
            <person name="Eichinger L."/>
            <person name="Platzer M."/>
            <person name="Noegel A.A."/>
            <person name="Schaap P."/>
            <person name="Gloeckner G."/>
        </authorList>
    </citation>
    <scope>NUCLEOTIDE SEQUENCE [LARGE SCALE GENOMIC DNA]</scope>
    <source>
        <strain evidence="3">SH3</strain>
    </source>
</reference>
<dbReference type="PANTHER" id="PTHR32256">
    <property type="match status" value="1"/>
</dbReference>
<proteinExistence type="predicted"/>
<dbReference type="SUPFAM" id="SSF63825">
    <property type="entry name" value="YWTD domain"/>
    <property type="match status" value="1"/>
</dbReference>
<sequence length="349" mass="38635">MRIYSLFLILVFVIGFIYASQDIQDPSCAAGVKVDRSRIDKILEGIFIDDAQSLSDIHGSKSLLFLAKLKNIPNRTFLLSLPVTWNPQQFDQKPIIKYEIVPDRNGTQSTIQLYGYNSDTKVIYIATASSTGGAASVGPYFQSSSEFVPVWGVLSLYLGMDFEESTNTMYSCDFDIRRYQPIPVDKAGRLNNVTMFAGRTCDGVQHSTVHQEIYVAASRSDGQPGSQVLRGPLSCVNCPASQLTNIFNTDDYIHGFSFANNNRFYYSTSNGLFEVPFGGQIAERRQLGLSAPVTAIATDSINGYAYYQTGNQIYRVNLNNNENQLLVLQMTVYIKGNPAVEKSLSSIAS</sequence>
<dbReference type="Proteomes" id="UP000007797">
    <property type="component" value="Unassembled WGS sequence"/>
</dbReference>
<organism evidence="2 3">
    <name type="scientific">Cavenderia fasciculata</name>
    <name type="common">Slime mold</name>
    <name type="synonym">Dictyostelium fasciculatum</name>
    <dbReference type="NCBI Taxonomy" id="261658"/>
    <lineage>
        <taxon>Eukaryota</taxon>
        <taxon>Amoebozoa</taxon>
        <taxon>Evosea</taxon>
        <taxon>Eumycetozoa</taxon>
        <taxon>Dictyostelia</taxon>
        <taxon>Acytosteliales</taxon>
        <taxon>Cavenderiaceae</taxon>
        <taxon>Cavenderia</taxon>
    </lineage>
</organism>
<name>F4QFC4_CACFS</name>
<evidence type="ECO:0000313" key="3">
    <source>
        <dbReference type="Proteomes" id="UP000007797"/>
    </source>
</evidence>
<keyword evidence="3" id="KW-1185">Reference proteome</keyword>
<feature type="signal peptide" evidence="1">
    <location>
        <begin position="1"/>
        <end position="19"/>
    </location>
</feature>
<dbReference type="KEGG" id="dfa:DFA_11192"/>
<evidence type="ECO:0000256" key="1">
    <source>
        <dbReference type="SAM" id="SignalP"/>
    </source>
</evidence>
<dbReference type="EMBL" id="GL883029">
    <property type="protein sequence ID" value="EGG13431.1"/>
    <property type="molecule type" value="Genomic_DNA"/>
</dbReference>
<accession>F4QFC4</accession>
<dbReference type="AlphaFoldDB" id="F4QFC4"/>
<evidence type="ECO:0000313" key="2">
    <source>
        <dbReference type="EMBL" id="EGG13431.1"/>
    </source>
</evidence>
<protein>
    <submittedName>
        <fullName evidence="2">Uncharacterized protein</fullName>
    </submittedName>
</protein>
<dbReference type="RefSeq" id="XP_004350135.1">
    <property type="nucleotide sequence ID" value="XM_004350085.1"/>
</dbReference>
<dbReference type="PANTHER" id="PTHR32256:SF6">
    <property type="entry name" value="EGF-LIKE DOMAIN-CONTAINING PROTEIN"/>
    <property type="match status" value="1"/>
</dbReference>
<keyword evidence="1" id="KW-0732">Signal</keyword>